<proteinExistence type="predicted"/>
<gene>
    <name evidence="2" type="ORF">JZO70_13545</name>
</gene>
<keyword evidence="3" id="KW-1185">Reference proteome</keyword>
<reference evidence="2 3" key="1">
    <citation type="submission" date="2021-03" db="EMBL/GenBank/DDBJ databases">
        <title>Enterococcal diversity collection.</title>
        <authorList>
            <person name="Gilmore M.S."/>
            <person name="Schwartzman J."/>
            <person name="Van Tyne D."/>
            <person name="Martin M."/>
            <person name="Earl A.M."/>
            <person name="Manson A.L."/>
            <person name="Straub T."/>
            <person name="Salamzade R."/>
            <person name="Saavedra J."/>
            <person name="Lebreton F."/>
            <person name="Prichula J."/>
            <person name="Schaufler K."/>
            <person name="Gaca A."/>
            <person name="Sgardioli B."/>
            <person name="Wagenaar J."/>
            <person name="Strong T."/>
        </authorList>
    </citation>
    <scope>NUCLEOTIDE SEQUENCE [LARGE SCALE GENOMIC DNA]</scope>
    <source>
        <strain evidence="2 3">669A</strain>
    </source>
</reference>
<evidence type="ECO:0000313" key="2">
    <source>
        <dbReference type="EMBL" id="MBO1307196.1"/>
    </source>
</evidence>
<accession>A0ABS3LC33</accession>
<organism evidence="2 3">
    <name type="scientific">Candidatus Enterococcus moelleringii</name>
    <dbReference type="NCBI Taxonomy" id="2815325"/>
    <lineage>
        <taxon>Bacteria</taxon>
        <taxon>Bacillati</taxon>
        <taxon>Bacillota</taxon>
        <taxon>Bacilli</taxon>
        <taxon>Lactobacillales</taxon>
        <taxon>Enterococcaceae</taxon>
        <taxon>Enterococcus</taxon>
    </lineage>
</organism>
<dbReference type="RefSeq" id="WP_207674124.1">
    <property type="nucleotide sequence ID" value="NZ_JAFREM010000020.1"/>
</dbReference>
<feature type="compositionally biased region" description="Basic residues" evidence="1">
    <location>
        <begin position="362"/>
        <end position="380"/>
    </location>
</feature>
<dbReference type="EMBL" id="JAFREM010000020">
    <property type="protein sequence ID" value="MBO1307196.1"/>
    <property type="molecule type" value="Genomic_DNA"/>
</dbReference>
<sequence length="380" mass="43866">MNIKYLELKQLLTLQPGSLKGRFKDNYNHKVKDAAYIIQAAVLVMVRNFFSIDNFSFMARDFIRELFLDHSAELVSVRHLCIYFEAYFTEEEWAGIIDSLFTDHDEYLQVTANARLHTEHILPMLHAGKCEVETPKNLALTFFDAAGKKHRCTIKNVHRSYTTQENCAALSILGMLTIFEKDGVRRFTKLAKSRFVTYEDDYDCANEEVPVEPQVKPWVINDLFQQEDAPGSASEMKADNQNVPKHYHAHDSLKGKTRDQLQDFLFEGVNIKKLSEHAKLSRTATAMLEGIPVKEAKAKFTPEENPGEILDQLLKDWEARLREKHTLKKETPEKKASQEARLEEIRRQRQEKQEKDKIDKALRRKGKGGGKKGKNGKRKK</sequence>
<comment type="caution">
    <text evidence="2">The sequence shown here is derived from an EMBL/GenBank/DDBJ whole genome shotgun (WGS) entry which is preliminary data.</text>
</comment>
<dbReference type="Proteomes" id="UP000664601">
    <property type="component" value="Unassembled WGS sequence"/>
</dbReference>
<name>A0ABS3LC33_9ENTE</name>
<feature type="region of interest" description="Disordered" evidence="1">
    <location>
        <begin position="324"/>
        <end position="380"/>
    </location>
</feature>
<feature type="compositionally biased region" description="Basic and acidic residues" evidence="1">
    <location>
        <begin position="328"/>
        <end position="361"/>
    </location>
</feature>
<evidence type="ECO:0000313" key="3">
    <source>
        <dbReference type="Proteomes" id="UP000664601"/>
    </source>
</evidence>
<evidence type="ECO:0000256" key="1">
    <source>
        <dbReference type="SAM" id="MobiDB-lite"/>
    </source>
</evidence>
<protein>
    <submittedName>
        <fullName evidence="2">Uncharacterized protein</fullName>
    </submittedName>
</protein>